<organism evidence="1 2">
    <name type="scientific">Steinernema glaseri</name>
    <dbReference type="NCBI Taxonomy" id="37863"/>
    <lineage>
        <taxon>Eukaryota</taxon>
        <taxon>Metazoa</taxon>
        <taxon>Ecdysozoa</taxon>
        <taxon>Nematoda</taxon>
        <taxon>Chromadorea</taxon>
        <taxon>Rhabditida</taxon>
        <taxon>Tylenchina</taxon>
        <taxon>Panagrolaimomorpha</taxon>
        <taxon>Strongyloidoidea</taxon>
        <taxon>Steinernematidae</taxon>
        <taxon>Steinernema</taxon>
    </lineage>
</organism>
<evidence type="ECO:0000313" key="1">
    <source>
        <dbReference type="Proteomes" id="UP000095287"/>
    </source>
</evidence>
<dbReference type="WBParaSite" id="L893_g12234.t1">
    <property type="protein sequence ID" value="L893_g12234.t1"/>
    <property type="gene ID" value="L893_g12234"/>
</dbReference>
<protein>
    <submittedName>
        <fullName evidence="2">Uncharacterized protein</fullName>
    </submittedName>
</protein>
<dbReference type="AlphaFoldDB" id="A0A1I7Y3I5"/>
<name>A0A1I7Y3I5_9BILA</name>
<dbReference type="Proteomes" id="UP000095287">
    <property type="component" value="Unplaced"/>
</dbReference>
<keyword evidence="1" id="KW-1185">Reference proteome</keyword>
<sequence>MRNPPPRISRFESSCSVVTLLPKKSAPWASAISASSDRSDDCDNLEDYAALLAWLPLPLLESRRPSTLRSVEDNMTNFYVRQATALTYK</sequence>
<evidence type="ECO:0000313" key="2">
    <source>
        <dbReference type="WBParaSite" id="L893_g12234.t1"/>
    </source>
</evidence>
<reference evidence="2" key="1">
    <citation type="submission" date="2016-11" db="UniProtKB">
        <authorList>
            <consortium name="WormBaseParasite"/>
        </authorList>
    </citation>
    <scope>IDENTIFICATION</scope>
</reference>
<proteinExistence type="predicted"/>
<accession>A0A1I7Y3I5</accession>